<dbReference type="KEGG" id="sxn:IAG42_37750"/>
<dbReference type="EMBL" id="CP061283">
    <property type="protein sequence ID" value="QNS09497.1"/>
    <property type="molecule type" value="Genomic_DNA"/>
</dbReference>
<reference evidence="2 3" key="1">
    <citation type="submission" date="2020-09" db="EMBL/GenBank/DDBJ databases">
        <title>A novel species.</title>
        <authorList>
            <person name="Gao J."/>
        </authorList>
    </citation>
    <scope>NUCLEOTIDE SEQUENCE [LARGE SCALE GENOMIC DNA]</scope>
    <source>
        <strain evidence="2 3">CRXT-Y-14</strain>
        <plasmid evidence="2 3">unnamed2</plasmid>
    </source>
</reference>
<dbReference type="RefSeq" id="WP_188342152.1">
    <property type="nucleotide sequence ID" value="NZ_CP061283.1"/>
</dbReference>
<feature type="compositionally biased region" description="Low complexity" evidence="1">
    <location>
        <begin position="391"/>
        <end position="400"/>
    </location>
</feature>
<accession>A0A7H1BL92</accession>
<feature type="region of interest" description="Disordered" evidence="1">
    <location>
        <begin position="377"/>
        <end position="400"/>
    </location>
</feature>
<keyword evidence="3" id="KW-1185">Reference proteome</keyword>
<protein>
    <submittedName>
        <fullName evidence="2">DUF3560 domain-containing protein</fullName>
    </submittedName>
</protein>
<dbReference type="Proteomes" id="UP000516428">
    <property type="component" value="Plasmid unnamed2"/>
</dbReference>
<evidence type="ECO:0000256" key="1">
    <source>
        <dbReference type="SAM" id="MobiDB-lite"/>
    </source>
</evidence>
<evidence type="ECO:0000313" key="2">
    <source>
        <dbReference type="EMBL" id="QNS09497.1"/>
    </source>
</evidence>
<dbReference type="Pfam" id="PF12083">
    <property type="entry name" value="DUF3560"/>
    <property type="match status" value="1"/>
</dbReference>
<sequence length="539" mass="60063">MTATPAKGTITITHTRADGTLVEGSSKGDGVYELIRPLGFRYFRSLGMLGIQQSRDKAAKRWKINAAAEALRQAGWTVEIEIDEDTRRTFAEAEEERYARAESRTERFGTYADNAAGRSEAARERGRQIAEGIPFGQPILVGHSSEARARRDQERIDSALRTYVEEGKRAGYWAAREKAAAAYKEFRTNPGRTLRRIEKLEADARRVEKWLAGQSAGGYRRSDTDELHRRKAEIAEELAHWREVIADAERRGFKVWGPDDFQKGDFVNCGGTWYQVQRVNKKTLTIPHLHGGVRVAVVRKDPADKTRRGYTIPYDSVKGWASAEDIARLEAAEPEPEAERTVCPHCVRVANGQKRFSEARGMCTVCGYAKPQNFKAGPAPAPEADGHQEQAEQAPPVEEPAPAAETCPMCHSPRWHPVARRCANCNHAPGEPTPAPAPAAGEDWQEGMALVFIVSKNTRRTRKRALWAMTRREAQAVCGDPRTSGRSYMLTWTERPGTEGADWEWVPDNGSLDQVLEDLGITPRREWTTAPKTAAAVAH</sequence>
<evidence type="ECO:0000313" key="3">
    <source>
        <dbReference type="Proteomes" id="UP000516428"/>
    </source>
</evidence>
<organism evidence="2 3">
    <name type="scientific">Streptomyces xanthii</name>
    <dbReference type="NCBI Taxonomy" id="2768069"/>
    <lineage>
        <taxon>Bacteria</taxon>
        <taxon>Bacillati</taxon>
        <taxon>Actinomycetota</taxon>
        <taxon>Actinomycetes</taxon>
        <taxon>Kitasatosporales</taxon>
        <taxon>Streptomycetaceae</taxon>
        <taxon>Streptomyces</taxon>
    </lineage>
</organism>
<proteinExistence type="predicted"/>
<dbReference type="AlphaFoldDB" id="A0A7H1BL92"/>
<geneLocation type="plasmid" evidence="2 3">
    <name>unnamed2</name>
</geneLocation>
<dbReference type="InterPro" id="IPR021944">
    <property type="entry name" value="DUF3560"/>
</dbReference>
<gene>
    <name evidence="2" type="ORF">IAG42_37750</name>
</gene>
<keyword evidence="2" id="KW-0614">Plasmid</keyword>
<name>A0A7H1BL92_9ACTN</name>